<dbReference type="Proteomes" id="UP000535937">
    <property type="component" value="Unassembled WGS sequence"/>
</dbReference>
<reference evidence="4 5" key="1">
    <citation type="submission" date="2020-08" db="EMBL/GenBank/DDBJ databases">
        <title>Genomic Encyclopedia of Type Strains, Phase III (KMG-III): the genomes of soil and plant-associated and newly described type strains.</title>
        <authorList>
            <person name="Whitman W."/>
        </authorList>
    </citation>
    <scope>NUCLEOTIDE SEQUENCE [LARGE SCALE GENOMIC DNA]</scope>
    <source>
        <strain evidence="4 5">CECT 8799</strain>
    </source>
</reference>
<sequence length="120" mass="12896">MHKIQVDPEHALAEGFFGAAAALGLGNTELMAVLGLSRSSLGRLKQGGTIDPCSKTGEIAMLVIRIYRSLVPLNGGDTANIRHFMQTYNHHLGGRPLELIQRIDGLARTCNYLDAIRGAA</sequence>
<evidence type="ECO:0000259" key="3">
    <source>
        <dbReference type="Pfam" id="PF20432"/>
    </source>
</evidence>
<evidence type="ECO:0000313" key="4">
    <source>
        <dbReference type="EMBL" id="MBB3061810.1"/>
    </source>
</evidence>
<dbReference type="RefSeq" id="WP_183460535.1">
    <property type="nucleotide sequence ID" value="NZ_JACHWZ010000011.1"/>
</dbReference>
<evidence type="ECO:0000259" key="2">
    <source>
        <dbReference type="Pfam" id="PF09722"/>
    </source>
</evidence>
<protein>
    <recommendedName>
        <fullName evidence="6">Antitoxin Xre/MbcA/ParS-like toxin-binding domain-containing protein</fullName>
    </recommendedName>
</protein>
<proteinExistence type="predicted"/>
<keyword evidence="5" id="KW-1185">Reference proteome</keyword>
<dbReference type="AlphaFoldDB" id="A0A7W4ZB10"/>
<dbReference type="InterPro" id="IPR024467">
    <property type="entry name" value="Xre/MbcA/ParS-like_toxin-bd"/>
</dbReference>
<evidence type="ECO:0008006" key="6">
    <source>
        <dbReference type="Google" id="ProtNLM"/>
    </source>
</evidence>
<accession>A0A7W4ZB10</accession>
<comment type="caution">
    <text evidence="4">The sequence shown here is derived from an EMBL/GenBank/DDBJ whole genome shotgun (WGS) entry which is preliminary data.</text>
</comment>
<dbReference type="Pfam" id="PF09722">
    <property type="entry name" value="Xre_MbcA_ParS_C"/>
    <property type="match status" value="1"/>
</dbReference>
<dbReference type="Pfam" id="PF20432">
    <property type="entry name" value="Xre-like-HTH"/>
    <property type="match status" value="1"/>
</dbReference>
<feature type="domain" description="Antitoxin Xre/MbcA/ParS-like toxin-binding" evidence="2">
    <location>
        <begin position="73"/>
        <end position="118"/>
    </location>
</feature>
<organism evidence="4 5">
    <name type="scientific">Microbulbifer rhizosphaerae</name>
    <dbReference type="NCBI Taxonomy" id="1562603"/>
    <lineage>
        <taxon>Bacteria</taxon>
        <taxon>Pseudomonadati</taxon>
        <taxon>Pseudomonadota</taxon>
        <taxon>Gammaproteobacteria</taxon>
        <taxon>Cellvibrionales</taxon>
        <taxon>Microbulbiferaceae</taxon>
        <taxon>Microbulbifer</taxon>
    </lineage>
</organism>
<feature type="transmembrane region" description="Helical" evidence="1">
    <location>
        <begin position="16"/>
        <end position="36"/>
    </location>
</feature>
<name>A0A7W4ZB10_9GAMM</name>
<evidence type="ECO:0000313" key="5">
    <source>
        <dbReference type="Proteomes" id="UP000535937"/>
    </source>
</evidence>
<keyword evidence="1" id="KW-1133">Transmembrane helix</keyword>
<evidence type="ECO:0000256" key="1">
    <source>
        <dbReference type="SAM" id="Phobius"/>
    </source>
</evidence>
<keyword evidence="1" id="KW-0472">Membrane</keyword>
<feature type="domain" description="Antitoxin Xre-like helix-turn-helix" evidence="3">
    <location>
        <begin position="4"/>
        <end position="62"/>
    </location>
</feature>
<gene>
    <name evidence="4" type="ORF">FHS09_002650</name>
</gene>
<dbReference type="GO" id="GO:0003677">
    <property type="term" value="F:DNA binding"/>
    <property type="evidence" value="ECO:0007669"/>
    <property type="project" value="InterPro"/>
</dbReference>
<dbReference type="EMBL" id="JACHWZ010000011">
    <property type="protein sequence ID" value="MBB3061810.1"/>
    <property type="molecule type" value="Genomic_DNA"/>
</dbReference>
<dbReference type="InterPro" id="IPR046847">
    <property type="entry name" value="Xre-like_HTH"/>
</dbReference>
<keyword evidence="1" id="KW-0812">Transmembrane</keyword>